<keyword evidence="3" id="KW-1185">Reference proteome</keyword>
<evidence type="ECO:0000313" key="3">
    <source>
        <dbReference type="Proteomes" id="UP001632038"/>
    </source>
</evidence>
<name>A0ABD3DI27_9LAMI</name>
<gene>
    <name evidence="2" type="ORF">CASFOL_012733</name>
</gene>
<evidence type="ECO:0000256" key="1">
    <source>
        <dbReference type="SAM" id="SignalP"/>
    </source>
</evidence>
<evidence type="ECO:0000313" key="2">
    <source>
        <dbReference type="EMBL" id="KAL3641918.1"/>
    </source>
</evidence>
<keyword evidence="1" id="KW-0732">Signal</keyword>
<protein>
    <submittedName>
        <fullName evidence="2">Uncharacterized protein</fullName>
    </submittedName>
</protein>
<reference evidence="3" key="1">
    <citation type="journal article" date="2024" name="IScience">
        <title>Strigolactones Initiate the Formation of Haustorium-like Structures in Castilleja.</title>
        <authorList>
            <person name="Buerger M."/>
            <person name="Peterson D."/>
            <person name="Chory J."/>
        </authorList>
    </citation>
    <scope>NUCLEOTIDE SEQUENCE [LARGE SCALE GENOMIC DNA]</scope>
</reference>
<organism evidence="2 3">
    <name type="scientific">Castilleja foliolosa</name>
    <dbReference type="NCBI Taxonomy" id="1961234"/>
    <lineage>
        <taxon>Eukaryota</taxon>
        <taxon>Viridiplantae</taxon>
        <taxon>Streptophyta</taxon>
        <taxon>Embryophyta</taxon>
        <taxon>Tracheophyta</taxon>
        <taxon>Spermatophyta</taxon>
        <taxon>Magnoliopsida</taxon>
        <taxon>eudicotyledons</taxon>
        <taxon>Gunneridae</taxon>
        <taxon>Pentapetalae</taxon>
        <taxon>asterids</taxon>
        <taxon>lamiids</taxon>
        <taxon>Lamiales</taxon>
        <taxon>Orobanchaceae</taxon>
        <taxon>Pedicularideae</taxon>
        <taxon>Castillejinae</taxon>
        <taxon>Castilleja</taxon>
    </lineage>
</organism>
<comment type="caution">
    <text evidence="2">The sequence shown here is derived from an EMBL/GenBank/DDBJ whole genome shotgun (WGS) entry which is preliminary data.</text>
</comment>
<sequence>MKMFFGMFFGLQFASLQTSFLSANSGFLDNASLPRQRFASN</sequence>
<dbReference type="EMBL" id="JAVIJP010000016">
    <property type="protein sequence ID" value="KAL3641918.1"/>
    <property type="molecule type" value="Genomic_DNA"/>
</dbReference>
<dbReference type="Proteomes" id="UP001632038">
    <property type="component" value="Unassembled WGS sequence"/>
</dbReference>
<accession>A0ABD3DI27</accession>
<feature type="chain" id="PRO_5044873020" evidence="1">
    <location>
        <begin position="19"/>
        <end position="41"/>
    </location>
</feature>
<feature type="signal peptide" evidence="1">
    <location>
        <begin position="1"/>
        <end position="18"/>
    </location>
</feature>
<proteinExistence type="predicted"/>
<dbReference type="AlphaFoldDB" id="A0ABD3DI27"/>